<evidence type="ECO:0000256" key="7">
    <source>
        <dbReference type="ARBA" id="ARBA00023180"/>
    </source>
</evidence>
<dbReference type="InterPro" id="IPR010536">
    <property type="entry name" value="RGM_N"/>
</dbReference>
<keyword evidence="3" id="KW-1003">Cell membrane</keyword>
<keyword evidence="10" id="KW-0812">Transmembrane</keyword>
<evidence type="ECO:0000313" key="14">
    <source>
        <dbReference type="Proteomes" id="UP001153148"/>
    </source>
</evidence>
<protein>
    <submittedName>
        <fullName evidence="13">Uncharacterized protein</fullName>
    </submittedName>
</protein>
<feature type="region of interest" description="Disordered" evidence="9">
    <location>
        <begin position="133"/>
        <end position="169"/>
    </location>
</feature>
<dbReference type="Gene3D" id="3.40.1000.10">
    <property type="entry name" value="Mog1/PsbP, alpha/beta/alpha sandwich"/>
    <property type="match status" value="1"/>
</dbReference>
<feature type="domain" description="Repulsive guidance molecule C-terminal" evidence="11">
    <location>
        <begin position="233"/>
        <end position="293"/>
    </location>
</feature>
<evidence type="ECO:0000256" key="8">
    <source>
        <dbReference type="ARBA" id="ARBA00023288"/>
    </source>
</evidence>
<evidence type="ECO:0000256" key="3">
    <source>
        <dbReference type="ARBA" id="ARBA00022475"/>
    </source>
</evidence>
<keyword evidence="6 10" id="KW-0472">Membrane</keyword>
<dbReference type="Proteomes" id="UP001153148">
    <property type="component" value="Unassembled WGS sequence"/>
</dbReference>
<evidence type="ECO:0000256" key="2">
    <source>
        <dbReference type="ARBA" id="ARBA00005321"/>
    </source>
</evidence>
<feature type="compositionally biased region" description="Low complexity" evidence="9">
    <location>
        <begin position="380"/>
        <end position="397"/>
    </location>
</feature>
<dbReference type="Pfam" id="PF06535">
    <property type="entry name" value="RGM_N"/>
    <property type="match status" value="1"/>
</dbReference>
<feature type="compositionally biased region" description="Basic and acidic residues" evidence="9">
    <location>
        <begin position="357"/>
        <end position="374"/>
    </location>
</feature>
<evidence type="ECO:0000256" key="4">
    <source>
        <dbReference type="ARBA" id="ARBA00022622"/>
    </source>
</evidence>
<feature type="transmembrane region" description="Helical" evidence="10">
    <location>
        <begin position="6"/>
        <end position="29"/>
    </location>
</feature>
<sequence>MVWEGAGGISWVLFVLDLCCVVLISQIFWGSGGGGYVRELNLRPYVQKTGRCEGCRLEQCTREYDMAREEQGIADIGPTPESCRLARAYQKCVGSTSKSCRGDINFHFVVSMLERLITRHDCVNLLHKPPKGGNGSVTEASVTAAGRTPPPASSSAAPEHRSHHPHPHTCTFNGRHRIFEYLIAVNMMPLGFTLQELKNMAVLRALVVNSNIVCTLHGAYSEFETTCQMVTVFRHCGLFGDPHLKTFDNEYQTCRVRGAWPLIDNPYLAVQVTNEPVVEGSPATATTKDVMLFVLVYKAVSARWKMPLALTARQLVSLTLLFRQSFVSGSVRPSWGKGKQRVLELNPGHHGRTSGETIKREREREREKEKDKQKRAMNNSSLQGSSSSHTRETTSSTHVGGYMVYGGCDAGRPQGVSHTATSPPTPFPLPPLSSKHYFPSHANTTSQLRAVRQHQRSHGATVEGKEQWYSGNRMTICKESPLSKREIAVQTLSSLGPASTEKTNATRYIASN</sequence>
<reference evidence="13" key="1">
    <citation type="submission" date="2021-03" db="EMBL/GenBank/DDBJ databases">
        <authorList>
            <person name="Tran Van P."/>
        </authorList>
    </citation>
    <scope>NUCLEOTIDE SEQUENCE</scope>
</reference>
<evidence type="ECO:0000256" key="9">
    <source>
        <dbReference type="SAM" id="MobiDB-lite"/>
    </source>
</evidence>
<keyword evidence="14" id="KW-1185">Reference proteome</keyword>
<evidence type="ECO:0000313" key="13">
    <source>
        <dbReference type="EMBL" id="CAG2058452.1"/>
    </source>
</evidence>
<comment type="similarity">
    <text evidence="2">Belongs to the repulsive guidance molecule (RGM) family.</text>
</comment>
<dbReference type="InterPro" id="IPR009496">
    <property type="entry name" value="RGM_C"/>
</dbReference>
<evidence type="ECO:0000259" key="11">
    <source>
        <dbReference type="Pfam" id="PF06534"/>
    </source>
</evidence>
<evidence type="ECO:0000256" key="1">
    <source>
        <dbReference type="ARBA" id="ARBA00004609"/>
    </source>
</evidence>
<keyword evidence="8" id="KW-0449">Lipoprotein</keyword>
<evidence type="ECO:0000256" key="5">
    <source>
        <dbReference type="ARBA" id="ARBA00022729"/>
    </source>
</evidence>
<gene>
    <name evidence="13" type="ORF">TPAB3V08_LOCUS5422</name>
</gene>
<accession>A0ABN7NUX3</accession>
<comment type="caution">
    <text evidence="13">The sequence shown here is derived from an EMBL/GenBank/DDBJ whole genome shotgun (WGS) entry which is preliminary data.</text>
</comment>
<name>A0ABN7NUX3_TIMPD</name>
<keyword evidence="4" id="KW-0336">GPI-anchor</keyword>
<evidence type="ECO:0000256" key="6">
    <source>
        <dbReference type="ARBA" id="ARBA00023136"/>
    </source>
</evidence>
<dbReference type="PANTHER" id="PTHR31428:SF6">
    <property type="entry name" value="REPULSIVE GUIDANCE MOLECULE B HOMOLOG DRAG-1"/>
    <property type="match status" value="1"/>
</dbReference>
<dbReference type="EMBL" id="CAJPIN010007343">
    <property type="protein sequence ID" value="CAG2058452.1"/>
    <property type="molecule type" value="Genomic_DNA"/>
</dbReference>
<keyword evidence="7" id="KW-0325">Glycoprotein</keyword>
<keyword evidence="5" id="KW-0732">Signal</keyword>
<organism evidence="13 14">
    <name type="scientific">Timema podura</name>
    <name type="common">Walking stick</name>
    <dbReference type="NCBI Taxonomy" id="61482"/>
    <lineage>
        <taxon>Eukaryota</taxon>
        <taxon>Metazoa</taxon>
        <taxon>Ecdysozoa</taxon>
        <taxon>Arthropoda</taxon>
        <taxon>Hexapoda</taxon>
        <taxon>Insecta</taxon>
        <taxon>Pterygota</taxon>
        <taxon>Neoptera</taxon>
        <taxon>Polyneoptera</taxon>
        <taxon>Phasmatodea</taxon>
        <taxon>Timematodea</taxon>
        <taxon>Timematoidea</taxon>
        <taxon>Timematidae</taxon>
        <taxon>Timema</taxon>
    </lineage>
</organism>
<feature type="region of interest" description="Disordered" evidence="9">
    <location>
        <begin position="331"/>
        <end position="398"/>
    </location>
</feature>
<dbReference type="InterPro" id="IPR040287">
    <property type="entry name" value="RGM"/>
</dbReference>
<proteinExistence type="inferred from homology"/>
<dbReference type="Pfam" id="PF06534">
    <property type="entry name" value="RGM_C"/>
    <property type="match status" value="1"/>
</dbReference>
<keyword evidence="10" id="KW-1133">Transmembrane helix</keyword>
<evidence type="ECO:0000259" key="12">
    <source>
        <dbReference type="Pfam" id="PF06535"/>
    </source>
</evidence>
<comment type="subcellular location">
    <subcellularLocation>
        <location evidence="1">Cell membrane</location>
        <topology evidence="1">Lipid-anchor</topology>
        <topology evidence="1">GPI-anchor</topology>
    </subcellularLocation>
</comment>
<dbReference type="PANTHER" id="PTHR31428">
    <property type="entry name" value="RGM DOMAIN FAMILY MEMBER DRAG-1"/>
    <property type="match status" value="1"/>
</dbReference>
<evidence type="ECO:0000256" key="10">
    <source>
        <dbReference type="SAM" id="Phobius"/>
    </source>
</evidence>
<feature type="domain" description="Repulsive guidance molecule N-terminal" evidence="12">
    <location>
        <begin position="55"/>
        <end position="122"/>
    </location>
</feature>